<dbReference type="PROSITE" id="PS50404">
    <property type="entry name" value="GST_NTER"/>
    <property type="match status" value="1"/>
</dbReference>
<dbReference type="PANTHER" id="PTHR42673:SF21">
    <property type="entry name" value="GLUTATHIONE S-TRANSFERASE YFCF"/>
    <property type="match status" value="1"/>
</dbReference>
<protein>
    <submittedName>
        <fullName evidence="4">Maleylacetoacetate isomerase</fullName>
    </submittedName>
</protein>
<feature type="domain" description="GST C-terminal" evidence="3">
    <location>
        <begin position="87"/>
        <end position="216"/>
    </location>
</feature>
<dbReference type="GO" id="GO:0005737">
    <property type="term" value="C:cytoplasm"/>
    <property type="evidence" value="ECO:0007669"/>
    <property type="project" value="InterPro"/>
</dbReference>
<dbReference type="AlphaFoldDB" id="A0A423Q0V3"/>
<dbReference type="GO" id="GO:0006559">
    <property type="term" value="P:L-phenylalanine catabolic process"/>
    <property type="evidence" value="ECO:0007669"/>
    <property type="project" value="TreeGrafter"/>
</dbReference>
<evidence type="ECO:0000259" key="2">
    <source>
        <dbReference type="PROSITE" id="PS50404"/>
    </source>
</evidence>
<gene>
    <name evidence="4" type="ORF">SAJA_02285</name>
</gene>
<proteinExistence type="inferred from homology"/>
<dbReference type="Gene3D" id="3.40.30.10">
    <property type="entry name" value="Glutaredoxin"/>
    <property type="match status" value="1"/>
</dbReference>
<dbReference type="InterPro" id="IPR004045">
    <property type="entry name" value="Glutathione_S-Trfase_N"/>
</dbReference>
<dbReference type="GO" id="GO:0006749">
    <property type="term" value="P:glutathione metabolic process"/>
    <property type="evidence" value="ECO:0007669"/>
    <property type="project" value="TreeGrafter"/>
</dbReference>
<evidence type="ECO:0000313" key="5">
    <source>
        <dbReference type="Proteomes" id="UP000285310"/>
    </source>
</evidence>
<dbReference type="SFLD" id="SFLDS00019">
    <property type="entry name" value="Glutathione_Transferase_(cytos"/>
    <property type="match status" value="1"/>
</dbReference>
<dbReference type="InterPro" id="IPR040079">
    <property type="entry name" value="Glutathione_S-Trfase"/>
</dbReference>
<dbReference type="RefSeq" id="WP_184999709.1">
    <property type="nucleotide sequence ID" value="NZ_AYKG01000004.1"/>
</dbReference>
<dbReference type="PROSITE" id="PS50405">
    <property type="entry name" value="GST_CTER"/>
    <property type="match status" value="1"/>
</dbReference>
<dbReference type="Pfam" id="PF13410">
    <property type="entry name" value="GST_C_2"/>
    <property type="match status" value="1"/>
</dbReference>
<evidence type="ECO:0000256" key="1">
    <source>
        <dbReference type="ARBA" id="ARBA00010007"/>
    </source>
</evidence>
<dbReference type="Proteomes" id="UP000285310">
    <property type="component" value="Unassembled WGS sequence"/>
</dbReference>
<keyword evidence="5" id="KW-1185">Reference proteome</keyword>
<reference evidence="4 5" key="1">
    <citation type="submission" date="2013-10" db="EMBL/GenBank/DDBJ databases">
        <title>Salinisphaera japonica YTM-1 Genome Sequencing.</title>
        <authorList>
            <person name="Lai Q."/>
            <person name="Li C."/>
            <person name="Shao Z."/>
        </authorList>
    </citation>
    <scope>NUCLEOTIDE SEQUENCE [LARGE SCALE GENOMIC DNA]</scope>
    <source>
        <strain evidence="4 5">YTM-1</strain>
    </source>
</reference>
<dbReference type="InterPro" id="IPR036282">
    <property type="entry name" value="Glutathione-S-Trfase_C_sf"/>
</dbReference>
<dbReference type="SUPFAM" id="SSF52833">
    <property type="entry name" value="Thioredoxin-like"/>
    <property type="match status" value="1"/>
</dbReference>
<organism evidence="4 5">
    <name type="scientific">Salinisphaera japonica YTM-1</name>
    <dbReference type="NCBI Taxonomy" id="1209778"/>
    <lineage>
        <taxon>Bacteria</taxon>
        <taxon>Pseudomonadati</taxon>
        <taxon>Pseudomonadota</taxon>
        <taxon>Gammaproteobacteria</taxon>
        <taxon>Salinisphaerales</taxon>
        <taxon>Salinisphaeraceae</taxon>
        <taxon>Salinisphaera</taxon>
    </lineage>
</organism>
<dbReference type="SUPFAM" id="SSF47616">
    <property type="entry name" value="GST C-terminal domain-like"/>
    <property type="match status" value="1"/>
</dbReference>
<keyword evidence="4" id="KW-0413">Isomerase</keyword>
<name>A0A423Q0V3_9GAMM</name>
<dbReference type="GO" id="GO:0004364">
    <property type="term" value="F:glutathione transferase activity"/>
    <property type="evidence" value="ECO:0007669"/>
    <property type="project" value="TreeGrafter"/>
</dbReference>
<dbReference type="InterPro" id="IPR034330">
    <property type="entry name" value="GST_Zeta_C"/>
</dbReference>
<dbReference type="Gene3D" id="1.20.1050.10">
    <property type="match status" value="1"/>
</dbReference>
<sequence length="220" mass="25179">MLKLFTHHRSVSAHRVRIALNYKGVAYESIFTGLDGAAADRQSFLEVNPQGLIPALWVENDLIISQSSAILEYLEERYPERALLPEDIALRARVRSFAQIAIADTHPLNNLRVLRYLRDEMNVEYDHRRAWFEHWLHKAFGPMESLLAEQAETTHSFCFTARPSLADVCVVPQIAMAERYGVRLDDYPRLRRVYRACLSLAAFQAAAPDTQPDNRGTPRT</sequence>
<dbReference type="InterPro" id="IPR010987">
    <property type="entry name" value="Glutathione-S-Trfase_C-like"/>
</dbReference>
<accession>A0A423Q0V3</accession>
<comment type="similarity">
    <text evidence="1">Belongs to the GST superfamily. Zeta family.</text>
</comment>
<dbReference type="GO" id="GO:0016034">
    <property type="term" value="F:maleylacetoacetate isomerase activity"/>
    <property type="evidence" value="ECO:0007669"/>
    <property type="project" value="TreeGrafter"/>
</dbReference>
<evidence type="ECO:0000313" key="4">
    <source>
        <dbReference type="EMBL" id="ROO31784.1"/>
    </source>
</evidence>
<dbReference type="InParanoid" id="A0A423Q0V3"/>
<feature type="domain" description="GST N-terminal" evidence="2">
    <location>
        <begin position="1"/>
        <end position="82"/>
    </location>
</feature>
<dbReference type="CDD" id="cd03191">
    <property type="entry name" value="GST_C_Zeta"/>
    <property type="match status" value="1"/>
</dbReference>
<dbReference type="EMBL" id="AYKG01000004">
    <property type="protein sequence ID" value="ROO31784.1"/>
    <property type="molecule type" value="Genomic_DNA"/>
</dbReference>
<dbReference type="Pfam" id="PF13409">
    <property type="entry name" value="GST_N_2"/>
    <property type="match status" value="1"/>
</dbReference>
<evidence type="ECO:0000259" key="3">
    <source>
        <dbReference type="PROSITE" id="PS50405"/>
    </source>
</evidence>
<dbReference type="SFLD" id="SFLDG00358">
    <property type="entry name" value="Main_(cytGST)"/>
    <property type="match status" value="1"/>
</dbReference>
<dbReference type="PANTHER" id="PTHR42673">
    <property type="entry name" value="MALEYLACETOACETATE ISOMERASE"/>
    <property type="match status" value="1"/>
</dbReference>
<dbReference type="NCBIfam" id="TIGR01262">
    <property type="entry name" value="maiA"/>
    <property type="match status" value="1"/>
</dbReference>
<dbReference type="InterPro" id="IPR005955">
    <property type="entry name" value="GST_Zeta"/>
</dbReference>
<dbReference type="InterPro" id="IPR036249">
    <property type="entry name" value="Thioredoxin-like_sf"/>
</dbReference>
<comment type="caution">
    <text evidence="4">The sequence shown here is derived from an EMBL/GenBank/DDBJ whole genome shotgun (WGS) entry which is preliminary data.</text>
</comment>